<sequence length="172" mass="19246">MKKYISMFIFAMLAVFGLNSCSLETDEEAGGTKIEDMAGFWDVRVDVVNDDGTIDVDPFDLGEFRLMTYNTVENVDNAMWMNLDGKKSFWNMKFIIPINYGAKTFSCEETNYFPEDSGAGNVVISEGKVLLKQGHNLHGMPADSIVFKAKFSDDADARTYMIAGIRHSGFTE</sequence>
<accession>A0A3S0RBI7</accession>
<keyword evidence="3" id="KW-1185">Reference proteome</keyword>
<organism evidence="2 3">
    <name type="scientific">Prevotella koreensis</name>
    <dbReference type="NCBI Taxonomy" id="2490854"/>
    <lineage>
        <taxon>Bacteria</taxon>
        <taxon>Pseudomonadati</taxon>
        <taxon>Bacteroidota</taxon>
        <taxon>Bacteroidia</taxon>
        <taxon>Bacteroidales</taxon>
        <taxon>Prevotellaceae</taxon>
        <taxon>Prevotella</taxon>
    </lineage>
</organism>
<dbReference type="Proteomes" id="UP000278983">
    <property type="component" value="Unassembled WGS sequence"/>
</dbReference>
<feature type="signal peptide" evidence="1">
    <location>
        <begin position="1"/>
        <end position="20"/>
    </location>
</feature>
<comment type="caution">
    <text evidence="2">The sequence shown here is derived from an EMBL/GenBank/DDBJ whole genome shotgun (WGS) entry which is preliminary data.</text>
</comment>
<dbReference type="EMBL" id="RYYU01000001">
    <property type="protein sequence ID" value="RUL60050.1"/>
    <property type="molecule type" value="Genomic_DNA"/>
</dbReference>
<evidence type="ECO:0000313" key="2">
    <source>
        <dbReference type="EMBL" id="RUL60050.1"/>
    </source>
</evidence>
<evidence type="ECO:0000313" key="3">
    <source>
        <dbReference type="Proteomes" id="UP000278983"/>
    </source>
</evidence>
<proteinExistence type="predicted"/>
<dbReference type="InterPro" id="IPR038668">
    <property type="entry name" value="Lipid-bd_sf"/>
</dbReference>
<evidence type="ECO:0008006" key="4">
    <source>
        <dbReference type="Google" id="ProtNLM"/>
    </source>
</evidence>
<dbReference type="RefSeq" id="WP_126679144.1">
    <property type="nucleotide sequence ID" value="NZ_RYYU01000001.1"/>
</dbReference>
<feature type="chain" id="PRO_5018708478" description="Lipid-binding hydrolase" evidence="1">
    <location>
        <begin position="21"/>
        <end position="172"/>
    </location>
</feature>
<name>A0A3S0RBI7_9BACT</name>
<evidence type="ECO:0000256" key="1">
    <source>
        <dbReference type="SAM" id="SignalP"/>
    </source>
</evidence>
<reference evidence="2 3" key="1">
    <citation type="submission" date="2018-12" db="EMBL/GenBank/DDBJ databases">
        <title>Genome sequencing of Prevotella sp. KCOM 3155 (= JS262).</title>
        <authorList>
            <person name="Kook J.-K."/>
            <person name="Park S.-N."/>
            <person name="Lim Y.K."/>
        </authorList>
    </citation>
    <scope>NUCLEOTIDE SEQUENCE [LARGE SCALE GENOMIC DNA]</scope>
    <source>
        <strain evidence="2 3">KCOM 3155</strain>
    </source>
</reference>
<gene>
    <name evidence="2" type="ORF">EHV08_10035</name>
</gene>
<dbReference type="Pfam" id="PF12888">
    <property type="entry name" value="Lipid_bd"/>
    <property type="match status" value="1"/>
</dbReference>
<dbReference type="InterPro" id="IPR024404">
    <property type="entry name" value="Lipid-bd_put"/>
</dbReference>
<protein>
    <recommendedName>
        <fullName evidence="4">Lipid-binding hydrolase</fullName>
    </recommendedName>
</protein>
<keyword evidence="1" id="KW-0732">Signal</keyword>
<dbReference type="Gene3D" id="2.40.128.220">
    <property type="match status" value="1"/>
</dbReference>
<dbReference type="OrthoDB" id="851990at2"/>
<dbReference type="AlphaFoldDB" id="A0A3S0RBI7"/>